<keyword evidence="2" id="KW-1185">Reference proteome</keyword>
<organism evidence="1 2">
    <name type="scientific">Melia azedarach</name>
    <name type="common">Chinaberry tree</name>
    <dbReference type="NCBI Taxonomy" id="155640"/>
    <lineage>
        <taxon>Eukaryota</taxon>
        <taxon>Viridiplantae</taxon>
        <taxon>Streptophyta</taxon>
        <taxon>Embryophyta</taxon>
        <taxon>Tracheophyta</taxon>
        <taxon>Spermatophyta</taxon>
        <taxon>Magnoliopsida</taxon>
        <taxon>eudicotyledons</taxon>
        <taxon>Gunneridae</taxon>
        <taxon>Pentapetalae</taxon>
        <taxon>rosids</taxon>
        <taxon>malvids</taxon>
        <taxon>Sapindales</taxon>
        <taxon>Meliaceae</taxon>
        <taxon>Melia</taxon>
    </lineage>
</organism>
<protein>
    <submittedName>
        <fullName evidence="1">Acyl-CoA--sterol O-acyltransferase 1-like protein</fullName>
    </submittedName>
</protein>
<accession>A0ACC1X001</accession>
<dbReference type="Proteomes" id="UP001164539">
    <property type="component" value="Chromosome 13"/>
</dbReference>
<gene>
    <name evidence="1" type="ORF">OWV82_023849</name>
</gene>
<reference evidence="1 2" key="1">
    <citation type="journal article" date="2023" name="Science">
        <title>Complex scaffold remodeling in plant triterpene biosynthesis.</title>
        <authorList>
            <person name="De La Pena R."/>
            <person name="Hodgson H."/>
            <person name="Liu J.C."/>
            <person name="Stephenson M.J."/>
            <person name="Martin A.C."/>
            <person name="Owen C."/>
            <person name="Harkess A."/>
            <person name="Leebens-Mack J."/>
            <person name="Jimenez L.E."/>
            <person name="Osbourn A."/>
            <person name="Sattely E.S."/>
        </authorList>
    </citation>
    <scope>NUCLEOTIDE SEQUENCE [LARGE SCALE GENOMIC DNA]</scope>
    <source>
        <strain evidence="2">cv. JPN11</strain>
        <tissue evidence="1">Leaf</tissue>
    </source>
</reference>
<sequence>MDIYSYSEIYNFTKVWLTVFISLSYCYDIGKITPKGPVRFICFPPILCLFLFLLLKLSSLHLRGITSFFIAWLANFKLLLLAFGKSPLASPASLFPSFHCRRLFPHQNPTLQWRKPVAENSKSHKSPLNYSVKLLLLAAFIRVYDYSNFLHPKLLSFLYCFRIYVFLELTLAVFAALIRAFLDLELEPQFDDPYLSTSLQDFWGRRWNVTVSRILRPTVYEPVLHFSSRVVGRRWAPLPAVFSTFVVSAVTHELIFGYLGHLRPTLEITWFFLFHGACLVVEIALKKSLTVKWRLPRVLKIFLTVGFVIETAFRWFFPPLLRCNGDVRAFEEYAEVGVGF</sequence>
<proteinExistence type="predicted"/>
<evidence type="ECO:0000313" key="2">
    <source>
        <dbReference type="Proteomes" id="UP001164539"/>
    </source>
</evidence>
<name>A0ACC1X001_MELAZ</name>
<evidence type="ECO:0000313" key="1">
    <source>
        <dbReference type="EMBL" id="KAJ4704029.1"/>
    </source>
</evidence>
<comment type="caution">
    <text evidence="1">The sequence shown here is derived from an EMBL/GenBank/DDBJ whole genome shotgun (WGS) entry which is preliminary data.</text>
</comment>
<dbReference type="EMBL" id="CM051406">
    <property type="protein sequence ID" value="KAJ4704029.1"/>
    <property type="molecule type" value="Genomic_DNA"/>
</dbReference>